<reference evidence="1" key="2">
    <citation type="submission" date="2021-09" db="EMBL/GenBank/DDBJ databases">
        <authorList>
            <person name="Jia N."/>
            <person name="Wang J."/>
            <person name="Shi W."/>
            <person name="Du L."/>
            <person name="Sun Y."/>
            <person name="Zhan W."/>
            <person name="Jiang J."/>
            <person name="Wang Q."/>
            <person name="Zhang B."/>
            <person name="Ji P."/>
            <person name="Sakyi L.B."/>
            <person name="Cui X."/>
            <person name="Yuan T."/>
            <person name="Jiang B."/>
            <person name="Yang W."/>
            <person name="Lam T.T.-Y."/>
            <person name="Chang Q."/>
            <person name="Ding S."/>
            <person name="Wang X."/>
            <person name="Zhu J."/>
            <person name="Ruan X."/>
            <person name="Zhao L."/>
            <person name="Wei J."/>
            <person name="Que T."/>
            <person name="Du C."/>
            <person name="Cheng J."/>
            <person name="Dai P."/>
            <person name="Han X."/>
            <person name="Huang E."/>
            <person name="Gao Y."/>
            <person name="Liu J."/>
            <person name="Shao H."/>
            <person name="Ye R."/>
            <person name="Li L."/>
            <person name="Wei W."/>
            <person name="Wang X."/>
            <person name="Wang C."/>
            <person name="Huo Q."/>
            <person name="Li W."/>
            <person name="Guo W."/>
            <person name="Chen H."/>
            <person name="Chen S."/>
            <person name="Zhou L."/>
            <person name="Zhou L."/>
            <person name="Ni X."/>
            <person name="Tian J."/>
            <person name="Zhou Y."/>
            <person name="Sheng Y."/>
            <person name="Liu T."/>
            <person name="Pan Y."/>
            <person name="Xia L."/>
            <person name="Li J."/>
            <person name="Zhao F."/>
            <person name="Cao W."/>
        </authorList>
    </citation>
    <scope>NUCLEOTIDE SEQUENCE</scope>
    <source>
        <strain evidence="1">Rmic-2018</strain>
        <tissue evidence="1">Larvae</tissue>
    </source>
</reference>
<evidence type="ECO:0008006" key="3">
    <source>
        <dbReference type="Google" id="ProtNLM"/>
    </source>
</evidence>
<reference evidence="1" key="1">
    <citation type="journal article" date="2020" name="Cell">
        <title>Large-Scale Comparative Analyses of Tick Genomes Elucidate Their Genetic Diversity and Vector Capacities.</title>
        <authorList>
            <consortium name="Tick Genome and Microbiome Consortium (TIGMIC)"/>
            <person name="Jia N."/>
            <person name="Wang J."/>
            <person name="Shi W."/>
            <person name="Du L."/>
            <person name="Sun Y."/>
            <person name="Zhan W."/>
            <person name="Jiang J.F."/>
            <person name="Wang Q."/>
            <person name="Zhang B."/>
            <person name="Ji P."/>
            <person name="Bell-Sakyi L."/>
            <person name="Cui X.M."/>
            <person name="Yuan T.T."/>
            <person name="Jiang B.G."/>
            <person name="Yang W.F."/>
            <person name="Lam T.T."/>
            <person name="Chang Q.C."/>
            <person name="Ding S.J."/>
            <person name="Wang X.J."/>
            <person name="Zhu J.G."/>
            <person name="Ruan X.D."/>
            <person name="Zhao L."/>
            <person name="Wei J.T."/>
            <person name="Ye R.Z."/>
            <person name="Que T.C."/>
            <person name="Du C.H."/>
            <person name="Zhou Y.H."/>
            <person name="Cheng J.X."/>
            <person name="Dai P.F."/>
            <person name="Guo W.B."/>
            <person name="Han X.H."/>
            <person name="Huang E.J."/>
            <person name="Li L.F."/>
            <person name="Wei W."/>
            <person name="Gao Y.C."/>
            <person name="Liu J.Z."/>
            <person name="Shao H.Z."/>
            <person name="Wang X."/>
            <person name="Wang C.C."/>
            <person name="Yang T.C."/>
            <person name="Huo Q.B."/>
            <person name="Li W."/>
            <person name="Chen H.Y."/>
            <person name="Chen S.E."/>
            <person name="Zhou L.G."/>
            <person name="Ni X.B."/>
            <person name="Tian J.H."/>
            <person name="Sheng Y."/>
            <person name="Liu T."/>
            <person name="Pan Y.S."/>
            <person name="Xia L.Y."/>
            <person name="Li J."/>
            <person name="Zhao F."/>
            <person name="Cao W.C."/>
        </authorList>
    </citation>
    <scope>NUCLEOTIDE SEQUENCE</scope>
    <source>
        <strain evidence="1">Rmic-2018</strain>
    </source>
</reference>
<dbReference type="Proteomes" id="UP000821866">
    <property type="component" value="Unassembled WGS sequence"/>
</dbReference>
<proteinExistence type="predicted"/>
<keyword evidence="2" id="KW-1185">Reference proteome</keyword>
<dbReference type="SUPFAM" id="SSF56219">
    <property type="entry name" value="DNase I-like"/>
    <property type="match status" value="1"/>
</dbReference>
<name>A0A9J6DU89_RHIMP</name>
<dbReference type="InterPro" id="IPR036691">
    <property type="entry name" value="Endo/exonu/phosph_ase_sf"/>
</dbReference>
<evidence type="ECO:0000313" key="1">
    <source>
        <dbReference type="EMBL" id="KAH8025480.1"/>
    </source>
</evidence>
<comment type="caution">
    <text evidence="1">The sequence shown here is derived from an EMBL/GenBank/DDBJ whole genome shotgun (WGS) entry which is preliminary data.</text>
</comment>
<dbReference type="Gene3D" id="3.60.10.10">
    <property type="entry name" value="Endonuclease/exonuclease/phosphatase"/>
    <property type="match status" value="1"/>
</dbReference>
<evidence type="ECO:0000313" key="2">
    <source>
        <dbReference type="Proteomes" id="UP000821866"/>
    </source>
</evidence>
<accession>A0A9J6DU89</accession>
<sequence length="229" mass="26073">MEARATIIQNNLEATLSSLFASYNSRVTELEWCTHLAHIRIRSLMAALTLMAVSNPHTQYSIWQCNCRSYHRKRNVLQRFLSTLKETDTPDNIALQESGGQAKLVGYAFFTASQAPDSREVLTTLVKRNIPVIQHPSLSDTVPHIILEILSSSRRTSTSSMFFVNVYSSLRQPHRFHKILSYVKKLAKTSPLLLVENCNALLPVWGYIHDTRKRRMLFQDTTVLATPLS</sequence>
<gene>
    <name evidence="1" type="ORF">HPB51_008395</name>
</gene>
<dbReference type="AlphaFoldDB" id="A0A9J6DU89"/>
<dbReference type="EMBL" id="JABSTU010000007">
    <property type="protein sequence ID" value="KAH8025480.1"/>
    <property type="molecule type" value="Genomic_DNA"/>
</dbReference>
<organism evidence="1 2">
    <name type="scientific">Rhipicephalus microplus</name>
    <name type="common">Cattle tick</name>
    <name type="synonym">Boophilus microplus</name>
    <dbReference type="NCBI Taxonomy" id="6941"/>
    <lineage>
        <taxon>Eukaryota</taxon>
        <taxon>Metazoa</taxon>
        <taxon>Ecdysozoa</taxon>
        <taxon>Arthropoda</taxon>
        <taxon>Chelicerata</taxon>
        <taxon>Arachnida</taxon>
        <taxon>Acari</taxon>
        <taxon>Parasitiformes</taxon>
        <taxon>Ixodida</taxon>
        <taxon>Ixodoidea</taxon>
        <taxon>Ixodidae</taxon>
        <taxon>Rhipicephalinae</taxon>
        <taxon>Rhipicephalus</taxon>
        <taxon>Boophilus</taxon>
    </lineage>
</organism>
<protein>
    <recommendedName>
        <fullName evidence="3">Tick transposon</fullName>
    </recommendedName>
</protein>